<dbReference type="AlphaFoldDB" id="A0A0G0G9L1"/>
<dbReference type="SUPFAM" id="SSF53323">
    <property type="entry name" value="Pyruvate-ferredoxin oxidoreductase, PFOR, domain III"/>
    <property type="match status" value="1"/>
</dbReference>
<gene>
    <name evidence="3" type="ORF">US42_C0005G0008</name>
</gene>
<dbReference type="Gene3D" id="3.40.920.10">
    <property type="entry name" value="Pyruvate-ferredoxin oxidoreductase, PFOR, domain III"/>
    <property type="match status" value="1"/>
</dbReference>
<evidence type="ECO:0000256" key="1">
    <source>
        <dbReference type="ARBA" id="ARBA00023002"/>
    </source>
</evidence>
<name>A0A0G0G9L1_9BACT</name>
<dbReference type="EMBL" id="LBSX01000005">
    <property type="protein sequence ID" value="KKQ27783.1"/>
    <property type="molecule type" value="Genomic_DNA"/>
</dbReference>
<evidence type="ECO:0000313" key="4">
    <source>
        <dbReference type="Proteomes" id="UP000034849"/>
    </source>
</evidence>
<keyword evidence="1" id="KW-0560">Oxidoreductase</keyword>
<protein>
    <recommendedName>
        <fullName evidence="2">Pyruvate/ketoisovalerate oxidoreductase catalytic domain-containing protein</fullName>
    </recommendedName>
</protein>
<proteinExistence type="predicted"/>
<comment type="caution">
    <text evidence="3">The sequence shown here is derived from an EMBL/GenBank/DDBJ whole genome shotgun (WGS) entry which is preliminary data.</text>
</comment>
<dbReference type="Pfam" id="PF01558">
    <property type="entry name" value="POR"/>
    <property type="match status" value="1"/>
</dbReference>
<evidence type="ECO:0000259" key="2">
    <source>
        <dbReference type="Pfam" id="PF01558"/>
    </source>
</evidence>
<dbReference type="InterPro" id="IPR019752">
    <property type="entry name" value="Pyrv/ketoisovalerate_OxRed_cat"/>
</dbReference>
<evidence type="ECO:0000313" key="3">
    <source>
        <dbReference type="EMBL" id="KKQ27783.1"/>
    </source>
</evidence>
<dbReference type="PANTHER" id="PTHR42730:SF1">
    <property type="entry name" value="2-OXOGLUTARATE SYNTHASE SUBUNIT KORC"/>
    <property type="match status" value="1"/>
</dbReference>
<dbReference type="InterPro" id="IPR002869">
    <property type="entry name" value="Pyrv_flavodox_OxRed_cen"/>
</dbReference>
<dbReference type="PANTHER" id="PTHR42730">
    <property type="entry name" value="2-OXOGLUTARATE SYNTHASE SUBUNIT KORC"/>
    <property type="match status" value="1"/>
</dbReference>
<feature type="domain" description="Pyruvate/ketoisovalerate oxidoreductase catalytic" evidence="2">
    <location>
        <begin position="11"/>
        <end position="76"/>
    </location>
</feature>
<dbReference type="InterPro" id="IPR052554">
    <property type="entry name" value="2-oxoglutarate_synth_KorC"/>
</dbReference>
<accession>A0A0G0G9L1</accession>
<dbReference type="STRING" id="1619046.US42_C0005G0008"/>
<dbReference type="Proteomes" id="UP000034849">
    <property type="component" value="Unassembled WGS sequence"/>
</dbReference>
<sequence length="169" mass="19181">MILKILLAGDGGQGIQSISDLLAQASFANGFFISQIPNYGLEQRGGVSLSFLIISDEEIAYPRFSEPNVLLIMSEQADARTKKFKNADLPTGRQDLKLDINDFVEVFKENNILKQSYNIFFLGLITKFLADKNILKTEQIFELLEKKLSKKTNWEENKKAFELSLKINK</sequence>
<reference evidence="3 4" key="1">
    <citation type="journal article" date="2015" name="Nature">
        <title>rRNA introns, odd ribosomes, and small enigmatic genomes across a large radiation of phyla.</title>
        <authorList>
            <person name="Brown C.T."/>
            <person name="Hug L.A."/>
            <person name="Thomas B.C."/>
            <person name="Sharon I."/>
            <person name="Castelle C.J."/>
            <person name="Singh A."/>
            <person name="Wilkins M.J."/>
            <person name="Williams K.H."/>
            <person name="Banfield J.F."/>
        </authorList>
    </citation>
    <scope>NUCLEOTIDE SEQUENCE [LARGE SCALE GENOMIC DNA]</scope>
</reference>
<dbReference type="GO" id="GO:0016903">
    <property type="term" value="F:oxidoreductase activity, acting on the aldehyde or oxo group of donors"/>
    <property type="evidence" value="ECO:0007669"/>
    <property type="project" value="InterPro"/>
</dbReference>
<organism evidence="3 4">
    <name type="scientific">Candidatus Magasanikbacteria bacterium GW2011_GWC2_37_14</name>
    <dbReference type="NCBI Taxonomy" id="1619046"/>
    <lineage>
        <taxon>Bacteria</taxon>
        <taxon>Candidatus Magasanikiibacteriota</taxon>
    </lineage>
</organism>